<protein>
    <submittedName>
        <fullName evidence="1">Uncharacterized protein</fullName>
    </submittedName>
</protein>
<dbReference type="PhylomeDB" id="A0A091TFM1"/>
<dbReference type="Proteomes" id="UP000053638">
    <property type="component" value="Unassembled WGS sequence"/>
</dbReference>
<reference evidence="1 2" key="1">
    <citation type="submission" date="2014-04" db="EMBL/GenBank/DDBJ databases">
        <title>Genome evolution of avian class.</title>
        <authorList>
            <person name="Zhang G."/>
            <person name="Li C."/>
        </authorList>
    </citation>
    <scope>NUCLEOTIDE SEQUENCE [LARGE SCALE GENOMIC DNA]</scope>
    <source>
        <strain evidence="1">BGI_N335</strain>
    </source>
</reference>
<feature type="non-terminal residue" evidence="1">
    <location>
        <position position="1"/>
    </location>
</feature>
<evidence type="ECO:0000313" key="1">
    <source>
        <dbReference type="EMBL" id="KFQ73681.1"/>
    </source>
</evidence>
<dbReference type="AlphaFoldDB" id="A0A091TFM1"/>
<dbReference type="EMBL" id="KK451198">
    <property type="protein sequence ID" value="KFQ73681.1"/>
    <property type="molecule type" value="Genomic_DNA"/>
</dbReference>
<name>A0A091TFM1_PHALP</name>
<accession>A0A091TFM1</accession>
<proteinExistence type="predicted"/>
<gene>
    <name evidence="1" type="ORF">N335_10798</name>
</gene>
<sequence>NGLKLHQGRFTLDIRENFCMERAVKHWNRLPREVVESPSLEVFKKRVDMALQDMV</sequence>
<keyword evidence="2" id="KW-1185">Reference proteome</keyword>
<evidence type="ECO:0000313" key="2">
    <source>
        <dbReference type="Proteomes" id="UP000053638"/>
    </source>
</evidence>
<feature type="non-terminal residue" evidence="1">
    <location>
        <position position="55"/>
    </location>
</feature>
<organism evidence="1 2">
    <name type="scientific">Phaethon lepturus</name>
    <name type="common">White-tailed tropicbird</name>
    <dbReference type="NCBI Taxonomy" id="97097"/>
    <lineage>
        <taxon>Eukaryota</taxon>
        <taxon>Metazoa</taxon>
        <taxon>Chordata</taxon>
        <taxon>Craniata</taxon>
        <taxon>Vertebrata</taxon>
        <taxon>Euteleostomi</taxon>
        <taxon>Archelosauria</taxon>
        <taxon>Archosauria</taxon>
        <taxon>Dinosauria</taxon>
        <taxon>Saurischia</taxon>
        <taxon>Theropoda</taxon>
        <taxon>Coelurosauria</taxon>
        <taxon>Aves</taxon>
        <taxon>Neognathae</taxon>
        <taxon>Neoaves</taxon>
        <taxon>Phaethontimorphae</taxon>
        <taxon>Phaethontiformes</taxon>
        <taxon>Phaethontidae</taxon>
        <taxon>Phaethon</taxon>
    </lineage>
</organism>